<feature type="repeat" description="PPR" evidence="2">
    <location>
        <begin position="161"/>
        <end position="191"/>
    </location>
</feature>
<dbReference type="AlphaFoldDB" id="A0A8S0UY05"/>
<dbReference type="InterPro" id="IPR002885">
    <property type="entry name" value="PPR_rpt"/>
</dbReference>
<dbReference type="OrthoDB" id="185373at2759"/>
<dbReference type="FunFam" id="1.25.40.10:FF:000348">
    <property type="entry name" value="Pentatricopeptide repeat-containing protein chloroplastic"/>
    <property type="match status" value="1"/>
</dbReference>
<dbReference type="InterPro" id="IPR011990">
    <property type="entry name" value="TPR-like_helical_dom_sf"/>
</dbReference>
<evidence type="ECO:0000256" key="3">
    <source>
        <dbReference type="SAM" id="MobiDB-lite"/>
    </source>
</evidence>
<dbReference type="Gene3D" id="1.25.40.10">
    <property type="entry name" value="Tetratricopeptide repeat domain"/>
    <property type="match status" value="3"/>
</dbReference>
<feature type="region of interest" description="Disordered" evidence="3">
    <location>
        <begin position="1"/>
        <end position="44"/>
    </location>
</feature>
<dbReference type="PANTHER" id="PTHR47926:SF510">
    <property type="entry name" value="PENTATRICOPEPTIDE REPEAT-CONTAINING PROTEIN"/>
    <property type="match status" value="1"/>
</dbReference>
<dbReference type="Gramene" id="OE9A066739T1">
    <property type="protein sequence ID" value="OE9A066739C1"/>
    <property type="gene ID" value="OE9A066739"/>
</dbReference>
<dbReference type="Pfam" id="PF13041">
    <property type="entry name" value="PPR_2"/>
    <property type="match status" value="3"/>
</dbReference>
<dbReference type="SUPFAM" id="SSF48452">
    <property type="entry name" value="TPR-like"/>
    <property type="match status" value="1"/>
</dbReference>
<feature type="repeat" description="PPR" evidence="2">
    <location>
        <begin position="293"/>
        <end position="327"/>
    </location>
</feature>
<dbReference type="InterPro" id="IPR046960">
    <property type="entry name" value="PPR_At4g14850-like_plant"/>
</dbReference>
<proteinExistence type="predicted"/>
<evidence type="ECO:0000256" key="2">
    <source>
        <dbReference type="PROSITE-ProRule" id="PRU00708"/>
    </source>
</evidence>
<dbReference type="NCBIfam" id="TIGR00756">
    <property type="entry name" value="PPR"/>
    <property type="match status" value="4"/>
</dbReference>
<dbReference type="Proteomes" id="UP000594638">
    <property type="component" value="Unassembled WGS sequence"/>
</dbReference>
<dbReference type="PROSITE" id="PS51375">
    <property type="entry name" value="PPR"/>
    <property type="match status" value="5"/>
</dbReference>
<reference evidence="4 5" key="1">
    <citation type="submission" date="2019-12" db="EMBL/GenBank/DDBJ databases">
        <authorList>
            <person name="Alioto T."/>
            <person name="Alioto T."/>
            <person name="Gomez Garrido J."/>
        </authorList>
    </citation>
    <scope>NUCLEOTIDE SEQUENCE [LARGE SCALE GENOMIC DNA]</scope>
</reference>
<name>A0A8S0UY05_OLEEU</name>
<dbReference type="GO" id="GO:0003723">
    <property type="term" value="F:RNA binding"/>
    <property type="evidence" value="ECO:0007669"/>
    <property type="project" value="InterPro"/>
</dbReference>
<feature type="repeat" description="PPR" evidence="2">
    <location>
        <begin position="192"/>
        <end position="226"/>
    </location>
</feature>
<evidence type="ECO:0000313" key="5">
    <source>
        <dbReference type="Proteomes" id="UP000594638"/>
    </source>
</evidence>
<dbReference type="EMBL" id="CACTIH010009074">
    <property type="protein sequence ID" value="CAA3022707.1"/>
    <property type="molecule type" value="Genomic_DNA"/>
</dbReference>
<dbReference type="InterPro" id="IPR046848">
    <property type="entry name" value="E_motif"/>
</dbReference>
<dbReference type="FunFam" id="1.25.40.10:FF:000184">
    <property type="entry name" value="Pentatricopeptide repeat-containing protein, chloroplastic"/>
    <property type="match status" value="1"/>
</dbReference>
<comment type="caution">
    <text evidence="4">The sequence shown here is derived from an EMBL/GenBank/DDBJ whole genome shotgun (WGS) entry which is preliminary data.</text>
</comment>
<feature type="repeat" description="PPR" evidence="2">
    <location>
        <begin position="56"/>
        <end position="90"/>
    </location>
</feature>
<sequence>MSLPAFVANPTTTQQLPPPPSPSQHFVLSRTNTSPPNSHHRKSTHCNKINLNLEPSTASWTSSIAHHCKNGHLSKATSEFTRMRLCGVEPNYITFVTLFSGCAHFPSQHARTLGPSLHGYARKLGMDSHFVMVGTAVIDMYSKFGEFGLARLSFDHMGAKNKVGWNSMINGYMRSGEFEEAIKLFNEMPERDKVSWTALIGGFVKRGRFEEALEWFQEMLLSGIEPDYVTMVSALSAAANMGTLGLGLWLHRFVLIHEFKDNIRVNNSLIDMYCRCGCVELASQVFEDMPKRSLVSWNSILVGMATNGNANEVLEYFDLMQKDGLQPDGVSFTAALTACSHAGLINEGLDLFDTMKQVYKITPCIEHYGCIVDLYSRAGRLSDALQVIQKMPMRPNEVVVGSLLAACRTQGDINLAEKLMNYIYDLDPSGDSNFVLLSNIYAALGSWHGASNVRMKMKELGIQKRPGISSIEVDGVIHEFVAGDKSHVDAEYVYKMLEQLSLELRIFGYAPEIDFKKSYDFDF</sequence>
<keyword evidence="1" id="KW-0677">Repeat</keyword>
<organism evidence="4 5">
    <name type="scientific">Olea europaea subsp. europaea</name>
    <dbReference type="NCBI Taxonomy" id="158383"/>
    <lineage>
        <taxon>Eukaryota</taxon>
        <taxon>Viridiplantae</taxon>
        <taxon>Streptophyta</taxon>
        <taxon>Embryophyta</taxon>
        <taxon>Tracheophyta</taxon>
        <taxon>Spermatophyta</taxon>
        <taxon>Magnoliopsida</taxon>
        <taxon>eudicotyledons</taxon>
        <taxon>Gunneridae</taxon>
        <taxon>Pentapetalae</taxon>
        <taxon>asterids</taxon>
        <taxon>lamiids</taxon>
        <taxon>Lamiales</taxon>
        <taxon>Oleaceae</taxon>
        <taxon>Oleeae</taxon>
        <taxon>Olea</taxon>
    </lineage>
</organism>
<dbReference type="GO" id="GO:0009507">
    <property type="term" value="C:chloroplast"/>
    <property type="evidence" value="ECO:0007669"/>
    <property type="project" value="EnsemblPlants"/>
</dbReference>
<protein>
    <submittedName>
        <fullName evidence="4">Pentatricopeptide repeat-containing At1g05750, chloroplastic</fullName>
    </submittedName>
</protein>
<dbReference type="PANTHER" id="PTHR47926">
    <property type="entry name" value="PENTATRICOPEPTIDE REPEAT-CONTAINING PROTEIN"/>
    <property type="match status" value="1"/>
</dbReference>
<evidence type="ECO:0000313" key="4">
    <source>
        <dbReference type="EMBL" id="CAA3022707.1"/>
    </source>
</evidence>
<dbReference type="GO" id="GO:0009451">
    <property type="term" value="P:RNA modification"/>
    <property type="evidence" value="ECO:0007669"/>
    <property type="project" value="EnsemblPlants"/>
</dbReference>
<feature type="repeat" description="PPR" evidence="2">
    <location>
        <begin position="262"/>
        <end position="292"/>
    </location>
</feature>
<accession>A0A8S0UY05</accession>
<gene>
    <name evidence="4" type="ORF">OLEA9_A066739</name>
</gene>
<keyword evidence="5" id="KW-1185">Reference proteome</keyword>
<dbReference type="Pfam" id="PF20431">
    <property type="entry name" value="E_motif"/>
    <property type="match status" value="1"/>
</dbReference>
<evidence type="ECO:0000256" key="1">
    <source>
        <dbReference type="ARBA" id="ARBA00022737"/>
    </source>
</evidence>
<dbReference type="Pfam" id="PF01535">
    <property type="entry name" value="PPR"/>
    <property type="match status" value="3"/>
</dbReference>